<feature type="transmembrane region" description="Helical" evidence="1">
    <location>
        <begin position="74"/>
        <end position="95"/>
    </location>
</feature>
<accession>A0A7Z0QTA2</accession>
<dbReference type="AlphaFoldDB" id="A0A7Z0QTA2"/>
<dbReference type="RefSeq" id="WP_180545760.1">
    <property type="nucleotide sequence ID" value="NZ_JACCJZ010000019.1"/>
</dbReference>
<keyword evidence="3" id="KW-1185">Reference proteome</keyword>
<protein>
    <recommendedName>
        <fullName evidence="4">ATP synthase subunit I</fullName>
    </recommendedName>
</protein>
<evidence type="ECO:0000256" key="1">
    <source>
        <dbReference type="SAM" id="Phobius"/>
    </source>
</evidence>
<dbReference type="Proteomes" id="UP000589896">
    <property type="component" value="Unassembled WGS sequence"/>
</dbReference>
<proteinExistence type="predicted"/>
<sequence length="126" mass="12383">MLTSVAAGRRLAQRAIVWQAVAIAVTALAFLAKGAVWALAALVGGAAIAIGGWLSSVVALGGGVNPSGGALARLLAGVALKWVVVLAALWLGVGAMGLPPVPMLAGVVVALFAQLIAMASGHAQNR</sequence>
<gene>
    <name evidence="2" type="ORF">H0E82_12340</name>
</gene>
<keyword evidence="1" id="KW-0812">Transmembrane</keyword>
<evidence type="ECO:0008006" key="4">
    <source>
        <dbReference type="Google" id="ProtNLM"/>
    </source>
</evidence>
<feature type="transmembrane region" description="Helical" evidence="1">
    <location>
        <begin position="37"/>
        <end position="62"/>
    </location>
</feature>
<evidence type="ECO:0000313" key="3">
    <source>
        <dbReference type="Proteomes" id="UP000589896"/>
    </source>
</evidence>
<dbReference type="EMBL" id="JACCJZ010000019">
    <property type="protein sequence ID" value="NYZ63541.1"/>
    <property type="molecule type" value="Genomic_DNA"/>
</dbReference>
<evidence type="ECO:0000313" key="2">
    <source>
        <dbReference type="EMBL" id="NYZ63541.1"/>
    </source>
</evidence>
<organism evidence="2 3">
    <name type="scientific">Luteimonas deserti</name>
    <dbReference type="NCBI Taxonomy" id="2752306"/>
    <lineage>
        <taxon>Bacteria</taxon>
        <taxon>Pseudomonadati</taxon>
        <taxon>Pseudomonadota</taxon>
        <taxon>Gammaproteobacteria</taxon>
        <taxon>Lysobacterales</taxon>
        <taxon>Lysobacteraceae</taxon>
        <taxon>Luteimonas</taxon>
    </lineage>
</organism>
<reference evidence="2 3" key="1">
    <citation type="submission" date="2020-07" db="EMBL/GenBank/DDBJ databases">
        <title>isolation of Luteimonas sp. SJ-16.</title>
        <authorList>
            <person name="Huang X.-X."/>
            <person name="Xu L."/>
            <person name="Sun J.-Q."/>
        </authorList>
    </citation>
    <scope>NUCLEOTIDE SEQUENCE [LARGE SCALE GENOMIC DNA]</scope>
    <source>
        <strain evidence="2 3">SJ-16</strain>
    </source>
</reference>
<name>A0A7Z0QTA2_9GAMM</name>
<keyword evidence="1" id="KW-1133">Transmembrane helix</keyword>
<comment type="caution">
    <text evidence="2">The sequence shown here is derived from an EMBL/GenBank/DDBJ whole genome shotgun (WGS) entry which is preliminary data.</text>
</comment>
<feature type="transmembrane region" description="Helical" evidence="1">
    <location>
        <begin position="101"/>
        <end position="120"/>
    </location>
</feature>
<keyword evidence="1" id="KW-0472">Membrane</keyword>
<feature type="transmembrane region" description="Helical" evidence="1">
    <location>
        <begin position="12"/>
        <end position="31"/>
    </location>
</feature>